<reference evidence="2" key="1">
    <citation type="submission" date="2022-08" db="EMBL/GenBank/DDBJ databases">
        <title>Polycladomyces zharkentsis sp. nov., a novel thermophilic CMC and starch-degrading bacterium isolated from a geothermal spring in Kazakhstan.</title>
        <authorList>
            <person name="Mashzhan A."/>
            <person name="Kistaubaeva A."/>
            <person name="Javier-Lopez R."/>
            <person name="Birkeland N.-K."/>
        </authorList>
    </citation>
    <scope>NUCLEOTIDE SEQUENCE</scope>
    <source>
        <strain evidence="2">KSR 13</strain>
    </source>
</reference>
<keyword evidence="1" id="KW-0812">Transmembrane</keyword>
<name>A0ABT8IJM1_9BACL</name>
<sequence>MTMMGLSMGNGAVFQLVPQRFAKEIGVITGMVGAAGGIGGFYLPFVLGSLKDVTGTYATGLWAVTVVVALAFISMFVVSRRWRR</sequence>
<feature type="transmembrane region" description="Helical" evidence="1">
    <location>
        <begin position="21"/>
        <end position="45"/>
    </location>
</feature>
<evidence type="ECO:0000256" key="1">
    <source>
        <dbReference type="SAM" id="Phobius"/>
    </source>
</evidence>
<dbReference type="Proteomes" id="UP001174196">
    <property type="component" value="Unassembled WGS sequence"/>
</dbReference>
<dbReference type="InterPro" id="IPR036259">
    <property type="entry name" value="MFS_trans_sf"/>
</dbReference>
<organism evidence="2 3">
    <name type="scientific">Polycladomyces subterraneus</name>
    <dbReference type="NCBI Taxonomy" id="1016997"/>
    <lineage>
        <taxon>Bacteria</taxon>
        <taxon>Bacillati</taxon>
        <taxon>Bacillota</taxon>
        <taxon>Bacilli</taxon>
        <taxon>Bacillales</taxon>
        <taxon>Thermoactinomycetaceae</taxon>
        <taxon>Polycladomyces</taxon>
    </lineage>
</organism>
<feature type="transmembrane region" description="Helical" evidence="1">
    <location>
        <begin position="57"/>
        <end position="78"/>
    </location>
</feature>
<keyword evidence="1" id="KW-1133">Transmembrane helix</keyword>
<protein>
    <submittedName>
        <fullName evidence="2">Nitrate transporter</fullName>
    </submittedName>
</protein>
<dbReference type="RefSeq" id="WP_301237702.1">
    <property type="nucleotide sequence ID" value="NZ_JANRHH010000017.1"/>
</dbReference>
<evidence type="ECO:0000313" key="2">
    <source>
        <dbReference type="EMBL" id="MDN4592989.1"/>
    </source>
</evidence>
<dbReference type="EMBL" id="JANRHH010000017">
    <property type="protein sequence ID" value="MDN4592989.1"/>
    <property type="molecule type" value="Genomic_DNA"/>
</dbReference>
<comment type="caution">
    <text evidence="2">The sequence shown here is derived from an EMBL/GenBank/DDBJ whole genome shotgun (WGS) entry which is preliminary data.</text>
</comment>
<keyword evidence="1" id="KW-0472">Membrane</keyword>
<evidence type="ECO:0000313" key="3">
    <source>
        <dbReference type="Proteomes" id="UP001174196"/>
    </source>
</evidence>
<proteinExistence type="predicted"/>
<dbReference type="Gene3D" id="1.20.1250.20">
    <property type="entry name" value="MFS general substrate transporter like domains"/>
    <property type="match status" value="1"/>
</dbReference>
<dbReference type="SUPFAM" id="SSF103473">
    <property type="entry name" value="MFS general substrate transporter"/>
    <property type="match status" value="1"/>
</dbReference>
<accession>A0ABT8IJM1</accession>
<keyword evidence="3" id="KW-1185">Reference proteome</keyword>
<gene>
    <name evidence="2" type="ORF">NWF35_03555</name>
</gene>